<comment type="caution">
    <text evidence="1">The sequence shown here is derived from an EMBL/GenBank/DDBJ whole genome shotgun (WGS) entry which is preliminary data.</text>
</comment>
<evidence type="ECO:0000313" key="2">
    <source>
        <dbReference type="Proteomes" id="UP000661193"/>
    </source>
</evidence>
<evidence type="ECO:0008006" key="3">
    <source>
        <dbReference type="Google" id="ProtNLM"/>
    </source>
</evidence>
<organism evidence="1 2">
    <name type="scientific">Micromonospora fiedleri</name>
    <dbReference type="NCBI Taxonomy" id="1157498"/>
    <lineage>
        <taxon>Bacteria</taxon>
        <taxon>Bacillati</taxon>
        <taxon>Actinomycetota</taxon>
        <taxon>Actinomycetes</taxon>
        <taxon>Micromonosporales</taxon>
        <taxon>Micromonosporaceae</taxon>
        <taxon>Micromonospora</taxon>
    </lineage>
</organism>
<name>A0ABS1UK73_9ACTN</name>
<dbReference type="Proteomes" id="UP000661193">
    <property type="component" value="Unassembled WGS sequence"/>
</dbReference>
<dbReference type="EMBL" id="JAETXL010000004">
    <property type="protein sequence ID" value="MBL6276746.1"/>
    <property type="molecule type" value="Genomic_DNA"/>
</dbReference>
<dbReference type="RefSeq" id="WP_203221557.1">
    <property type="nucleotide sequence ID" value="NZ_JAETXL010000004.1"/>
</dbReference>
<proteinExistence type="predicted"/>
<sequence length="432" mass="47247">MSEVFGDDDPKPWVLALGFDESDELGEAVKREAGKVTYLTTERAVVHQVRQIDYDALVVRGQGPSVASHLRVLQFGGAGVHGNEQAEDFAFYTVNPRSGLAGRLVGPDSGVPVEAAELVRRSLASFLHERVPRALLVRQVSRGRGAGWREDDEGITAFVREQGGFPCAGIWTRPDGMPWWWLPQGVPDMTEWVAAAFAQWRREDPARFPSGPDWADEDPWRTAAEVAAQQKLEDHIRDEAEVLRDLADRRALLAAAREAARAAADGGERRLLTAQGDELVAEVKAALEEIGFEVIDSDRLPSRASEKLEDLRVTAAGWVALAEVKGYGGRRTAKTSDLLQLGRAAVRYAAAESHVPDAQWYIVNQQAGANPARRPRPLSSNPGDVEDFARAGGLVIDTADLFRIREAVRGGAMTREEAFSLLHKSTGVLSYV</sequence>
<gene>
    <name evidence="1" type="ORF">JMF97_11295</name>
</gene>
<protein>
    <recommendedName>
        <fullName evidence="3">Restriction endonuclease</fullName>
    </recommendedName>
</protein>
<evidence type="ECO:0000313" key="1">
    <source>
        <dbReference type="EMBL" id="MBL6276746.1"/>
    </source>
</evidence>
<keyword evidence="2" id="KW-1185">Reference proteome</keyword>
<reference evidence="1 2" key="1">
    <citation type="submission" date="2021-01" db="EMBL/GenBank/DDBJ databases">
        <title>Genome sequencing of Micromonospora fiedleri MG-37.</title>
        <authorList>
            <person name="Moreland P.E.J."/>
            <person name="Stach J.E.M."/>
        </authorList>
    </citation>
    <scope>NUCLEOTIDE SEQUENCE [LARGE SCALE GENOMIC DNA]</scope>
    <source>
        <strain evidence="1 2">MG-37</strain>
    </source>
</reference>
<accession>A0ABS1UK73</accession>